<evidence type="ECO:0000313" key="1">
    <source>
        <dbReference type="EMBL" id="OPC80019.1"/>
    </source>
</evidence>
<dbReference type="RefSeq" id="WP_078974287.1">
    <property type="nucleotide sequence ID" value="NZ_MWQN01000001.1"/>
</dbReference>
<dbReference type="EMBL" id="MWQN01000001">
    <property type="protein sequence ID" value="OPC80019.1"/>
    <property type="molecule type" value="Genomic_DNA"/>
</dbReference>
<dbReference type="GO" id="GO:0045893">
    <property type="term" value="P:positive regulation of DNA-templated transcription"/>
    <property type="evidence" value="ECO:0007669"/>
    <property type="project" value="TreeGrafter"/>
</dbReference>
<reference evidence="1 2" key="1">
    <citation type="submission" date="2017-03" db="EMBL/GenBank/DDBJ databases">
        <title>Draft genome sequence of Streptomyces scabrisporus NF3, endophyte isolated from Amphipterygium adstringens.</title>
        <authorList>
            <person name="Vazquez M."/>
            <person name="Ceapa C.D."/>
            <person name="Rodriguez Luna D."/>
            <person name="Sanchez Esquivel S."/>
        </authorList>
    </citation>
    <scope>NUCLEOTIDE SEQUENCE [LARGE SCALE GENOMIC DNA]</scope>
    <source>
        <strain evidence="1 2">NF3</strain>
    </source>
</reference>
<comment type="caution">
    <text evidence="1">The sequence shown here is derived from an EMBL/GenBank/DDBJ whole genome shotgun (WGS) entry which is preliminary data.</text>
</comment>
<protein>
    <submittedName>
        <fullName evidence="1">Glycerol-3-phosphate responsive antiterminator GlpP</fullName>
    </submittedName>
</protein>
<dbReference type="eggNOG" id="COG1954">
    <property type="taxonomic scope" value="Bacteria"/>
</dbReference>
<organism evidence="1 2">
    <name type="scientific">Embleya scabrispora</name>
    <dbReference type="NCBI Taxonomy" id="159449"/>
    <lineage>
        <taxon>Bacteria</taxon>
        <taxon>Bacillati</taxon>
        <taxon>Actinomycetota</taxon>
        <taxon>Actinomycetes</taxon>
        <taxon>Kitasatosporales</taxon>
        <taxon>Streptomycetaceae</taxon>
        <taxon>Embleya</taxon>
    </lineage>
</organism>
<evidence type="ECO:0000313" key="2">
    <source>
        <dbReference type="Proteomes" id="UP000190037"/>
    </source>
</evidence>
<proteinExistence type="predicted"/>
<sequence length="218" mass="22822">MNASRRPASAPRMSSVLSSAFAEVPVIASIIGPQRLQNFLGASAQVCILASIPVGQLPNIVQLLGRANKTVFVNVDSCPGLAQDKGALEFLRAMGAHGMVSTRLSLMEKGRPLGLLTMQKVFVTDRSNMRRSTDAIARGGPDLVEIMPSPIVARMTPEAKRAMSPFVAAGFVETAEDAAAALALGAVAVATSDPRLWDLRRDRLGATAPPPPPASSAP</sequence>
<name>A0A1T3NT64_9ACTN</name>
<dbReference type="InterPro" id="IPR006699">
    <property type="entry name" value="GlpP"/>
</dbReference>
<dbReference type="GO" id="GO:0001072">
    <property type="term" value="F:transcription antitermination factor activity, RNA binding"/>
    <property type="evidence" value="ECO:0007669"/>
    <property type="project" value="TreeGrafter"/>
</dbReference>
<dbReference type="SUPFAM" id="SSF110391">
    <property type="entry name" value="GlpP-like"/>
    <property type="match status" value="1"/>
</dbReference>
<dbReference type="GO" id="GO:0006071">
    <property type="term" value="P:glycerol metabolic process"/>
    <property type="evidence" value="ECO:0007669"/>
    <property type="project" value="InterPro"/>
</dbReference>
<keyword evidence="2" id="KW-1185">Reference proteome</keyword>
<dbReference type="Pfam" id="PF04309">
    <property type="entry name" value="G3P_antiterm"/>
    <property type="match status" value="1"/>
</dbReference>
<dbReference type="InterPro" id="IPR013785">
    <property type="entry name" value="Aldolase_TIM"/>
</dbReference>
<dbReference type="PANTHER" id="PTHR35787:SF1">
    <property type="entry name" value="GLYCEROL UPTAKE OPERON ANTITERMINATOR REGULATORY PROTEIN"/>
    <property type="match status" value="1"/>
</dbReference>
<dbReference type="Proteomes" id="UP000190037">
    <property type="component" value="Unassembled WGS sequence"/>
</dbReference>
<gene>
    <name evidence="1" type="ORF">B4N89_02815</name>
</gene>
<dbReference type="OrthoDB" id="8724213at2"/>
<dbReference type="Gene3D" id="3.20.20.70">
    <property type="entry name" value="Aldolase class I"/>
    <property type="match status" value="1"/>
</dbReference>
<dbReference type="PIRSF" id="PIRSF016897">
    <property type="entry name" value="GlpP"/>
    <property type="match status" value="1"/>
</dbReference>
<dbReference type="AlphaFoldDB" id="A0A1T3NT64"/>
<dbReference type="PANTHER" id="PTHR35787">
    <property type="entry name" value="GLYCEROL UPTAKE OPERON ANTITERMINATOR REGULATORY PROTEIN"/>
    <property type="match status" value="1"/>
</dbReference>
<accession>A0A1T3NT64</accession>
<dbReference type="STRING" id="159449.B4N89_02815"/>